<sequence>MGRPTIRPTFGSDAGDRVDRSLLTAAPYSALSSGSTFSLKRRMLASAFSMGIPA</sequence>
<dbReference type="Proteomes" id="UP000198967">
    <property type="component" value="Unassembled WGS sequence"/>
</dbReference>
<dbReference type="EMBL" id="FNBE01000023">
    <property type="protein sequence ID" value="SDH46882.1"/>
    <property type="molecule type" value="Genomic_DNA"/>
</dbReference>
<keyword evidence="2" id="KW-1185">Reference proteome</keyword>
<name>A0A1G8CNH1_PSEOR</name>
<evidence type="ECO:0000313" key="2">
    <source>
        <dbReference type="Proteomes" id="UP000198967"/>
    </source>
</evidence>
<reference evidence="1 2" key="1">
    <citation type="submission" date="2016-10" db="EMBL/GenBank/DDBJ databases">
        <authorList>
            <person name="de Groot N.N."/>
        </authorList>
    </citation>
    <scope>NUCLEOTIDE SEQUENCE [LARGE SCALE GENOMIC DNA]</scope>
    <source>
        <strain evidence="1 2">CGMCC 4.3143</strain>
    </source>
</reference>
<organism evidence="1 2">
    <name type="scientific">Pseudonocardia oroxyli</name>
    <dbReference type="NCBI Taxonomy" id="366584"/>
    <lineage>
        <taxon>Bacteria</taxon>
        <taxon>Bacillati</taxon>
        <taxon>Actinomycetota</taxon>
        <taxon>Actinomycetes</taxon>
        <taxon>Pseudonocardiales</taxon>
        <taxon>Pseudonocardiaceae</taxon>
        <taxon>Pseudonocardia</taxon>
    </lineage>
</organism>
<evidence type="ECO:0000313" key="1">
    <source>
        <dbReference type="EMBL" id="SDH46882.1"/>
    </source>
</evidence>
<dbReference type="AlphaFoldDB" id="A0A1G8CNH1"/>
<proteinExistence type="predicted"/>
<accession>A0A1G8CNH1</accession>
<protein>
    <submittedName>
        <fullName evidence="1">Uncharacterized protein</fullName>
    </submittedName>
</protein>
<gene>
    <name evidence="1" type="ORF">SAMN05216377_12312</name>
</gene>